<dbReference type="PROSITE" id="PS51190">
    <property type="entry name" value="FATC"/>
    <property type="match status" value="1"/>
</dbReference>
<dbReference type="InterPro" id="IPR057564">
    <property type="entry name" value="HEAT_ATR"/>
</dbReference>
<sequence length="573" mass="65842">SVTTTNATPPINSAAFSLMTSTSLSTSSQVVNQREQRLRQLISKCYLRIGSWQHEMFGMTDDIILTEIMKNYEHAWTYDDSNYKAWNAYAVLNYDAVSYFKQRVQELSRISQPQQTPLSPSTLTVDATMSPTRQPQSPSSQQQQIPPPPPPPPLPPQQQQQNLDASNEAYRLLTQKMIHCTIPAVKGLFKSIVLSKAKHCLQNTLRLLTLWFEYGQYREVYDAITEGNKTVPVEVWLHVLPQLIARIDSPRPLVHQLIRHLLIDVGRQHPQALIYPLVVASKSVVRDREVAANRVLNNMREHSHTLVQQALVVSEELIRISILWHEKWHEGLEEASRQYFGDRSIAGLGDRHPSNLMLDRASGKVVHIDFGDCFEVAMTREKFPEKIPFRLTRMLRKAMEVTGIDGTFRMTCEHVMDVLRKNRDSLMAVLEAFVHDPLLNWRLLENNTNEQNTVISTISNRSPQTSQQQQQQQQQPHYQPHLSTVNEEDNEHESTIGGTTQQQQQQNVQYLVTQPGRTIRAVEIMNRVREKLTGSDFHRDQPVDIPTQVELLIKQATSHENLCQSYIGWCPFW</sequence>
<dbReference type="GO" id="GO:0004674">
    <property type="term" value="F:protein serine/threonine kinase activity"/>
    <property type="evidence" value="ECO:0007669"/>
    <property type="project" value="UniProtKB-EC"/>
</dbReference>
<dbReference type="InterPro" id="IPR011009">
    <property type="entry name" value="Kinase-like_dom_sf"/>
</dbReference>
<dbReference type="GO" id="GO:0031931">
    <property type="term" value="C:TORC1 complex"/>
    <property type="evidence" value="ECO:0007669"/>
    <property type="project" value="TreeGrafter"/>
</dbReference>
<feature type="compositionally biased region" description="Pro residues" evidence="6">
    <location>
        <begin position="145"/>
        <end position="156"/>
    </location>
</feature>
<dbReference type="InterPro" id="IPR050517">
    <property type="entry name" value="DDR_Repair_Kinase"/>
</dbReference>
<evidence type="ECO:0000259" key="9">
    <source>
        <dbReference type="PROSITE" id="PS51190"/>
    </source>
</evidence>
<dbReference type="PROSITE" id="PS51189">
    <property type="entry name" value="FAT"/>
    <property type="match status" value="1"/>
</dbReference>
<reference evidence="10" key="1">
    <citation type="submission" date="2021-02" db="EMBL/GenBank/DDBJ databases">
        <authorList>
            <person name="Nowell W R."/>
        </authorList>
    </citation>
    <scope>NUCLEOTIDE SEQUENCE</scope>
</reference>
<dbReference type="GO" id="GO:0005737">
    <property type="term" value="C:cytoplasm"/>
    <property type="evidence" value="ECO:0007669"/>
    <property type="project" value="TreeGrafter"/>
</dbReference>
<dbReference type="PANTHER" id="PTHR11139">
    <property type="entry name" value="ATAXIA TELANGIECTASIA MUTATED ATM -RELATED"/>
    <property type="match status" value="1"/>
</dbReference>
<evidence type="ECO:0000256" key="4">
    <source>
        <dbReference type="ARBA" id="ARBA00022777"/>
    </source>
</evidence>
<dbReference type="GO" id="GO:0016242">
    <property type="term" value="P:negative regulation of macroautophagy"/>
    <property type="evidence" value="ECO:0007669"/>
    <property type="project" value="TreeGrafter"/>
</dbReference>
<dbReference type="InterPro" id="IPR036738">
    <property type="entry name" value="FRB_sf"/>
</dbReference>
<evidence type="ECO:0000313" key="11">
    <source>
        <dbReference type="Proteomes" id="UP000676336"/>
    </source>
</evidence>
<evidence type="ECO:0000259" key="8">
    <source>
        <dbReference type="PROSITE" id="PS51189"/>
    </source>
</evidence>
<evidence type="ECO:0000256" key="2">
    <source>
        <dbReference type="ARBA" id="ARBA00022679"/>
    </source>
</evidence>
<feature type="compositionally biased region" description="Low complexity" evidence="6">
    <location>
        <begin position="134"/>
        <end position="144"/>
    </location>
</feature>
<evidence type="ECO:0000256" key="5">
    <source>
        <dbReference type="ARBA" id="ARBA00022840"/>
    </source>
</evidence>
<feature type="compositionally biased region" description="Polar residues" evidence="6">
    <location>
        <begin position="110"/>
        <end position="133"/>
    </location>
</feature>
<organism evidence="10 11">
    <name type="scientific">Rotaria magnacalcarata</name>
    <dbReference type="NCBI Taxonomy" id="392030"/>
    <lineage>
        <taxon>Eukaryota</taxon>
        <taxon>Metazoa</taxon>
        <taxon>Spiralia</taxon>
        <taxon>Gnathifera</taxon>
        <taxon>Rotifera</taxon>
        <taxon>Eurotatoria</taxon>
        <taxon>Bdelloidea</taxon>
        <taxon>Philodinida</taxon>
        <taxon>Philodinidae</taxon>
        <taxon>Rotaria</taxon>
    </lineage>
</organism>
<keyword evidence="5" id="KW-0067">ATP-binding</keyword>
<dbReference type="InterPro" id="IPR036940">
    <property type="entry name" value="PI3/4_kinase_cat_sf"/>
</dbReference>
<name>A0A8S2SM27_9BILA</name>
<dbReference type="GO" id="GO:0031932">
    <property type="term" value="C:TORC2 complex"/>
    <property type="evidence" value="ECO:0007669"/>
    <property type="project" value="TreeGrafter"/>
</dbReference>
<dbReference type="Pfam" id="PF23593">
    <property type="entry name" value="HEAT_ATR"/>
    <property type="match status" value="1"/>
</dbReference>
<keyword evidence="4" id="KW-0418">Kinase</keyword>
<accession>A0A8S2SM27</accession>
<dbReference type="GO" id="GO:0005524">
    <property type="term" value="F:ATP binding"/>
    <property type="evidence" value="ECO:0007669"/>
    <property type="project" value="UniProtKB-KW"/>
</dbReference>
<dbReference type="EC" id="2.7.11.1" evidence="1"/>
<dbReference type="Pfam" id="PF02259">
    <property type="entry name" value="FAT"/>
    <property type="match status" value="1"/>
</dbReference>
<feature type="domain" description="PI3K/PI4K catalytic" evidence="7">
    <location>
        <begin position="345"/>
        <end position="481"/>
    </location>
</feature>
<dbReference type="PROSITE" id="PS50290">
    <property type="entry name" value="PI3_4_KINASE_3"/>
    <property type="match status" value="1"/>
</dbReference>
<evidence type="ECO:0000259" key="7">
    <source>
        <dbReference type="PROSITE" id="PS50290"/>
    </source>
</evidence>
<evidence type="ECO:0000313" key="10">
    <source>
        <dbReference type="EMBL" id="CAF4229228.1"/>
    </source>
</evidence>
<dbReference type="InterPro" id="IPR014009">
    <property type="entry name" value="PIK_FAT"/>
</dbReference>
<dbReference type="Pfam" id="PF00454">
    <property type="entry name" value="PI3_PI4_kinase"/>
    <property type="match status" value="1"/>
</dbReference>
<dbReference type="GO" id="GO:0044877">
    <property type="term" value="F:protein-containing complex binding"/>
    <property type="evidence" value="ECO:0007669"/>
    <property type="project" value="InterPro"/>
</dbReference>
<comment type="caution">
    <text evidence="10">The sequence shown here is derived from an EMBL/GenBank/DDBJ whole genome shotgun (WGS) entry which is preliminary data.</text>
</comment>
<feature type="non-terminal residue" evidence="10">
    <location>
        <position position="1"/>
    </location>
</feature>
<dbReference type="Gene3D" id="1.10.1070.11">
    <property type="entry name" value="Phosphatidylinositol 3-/4-kinase, catalytic domain"/>
    <property type="match status" value="1"/>
</dbReference>
<dbReference type="EMBL" id="CAJOBI010023211">
    <property type="protein sequence ID" value="CAF4229228.1"/>
    <property type="molecule type" value="Genomic_DNA"/>
</dbReference>
<dbReference type="SMART" id="SM01343">
    <property type="entry name" value="FATC"/>
    <property type="match status" value="1"/>
</dbReference>
<feature type="region of interest" description="Disordered" evidence="6">
    <location>
        <begin position="110"/>
        <end position="163"/>
    </location>
</feature>
<dbReference type="SMART" id="SM01345">
    <property type="entry name" value="Rapamycin_bind"/>
    <property type="match status" value="1"/>
</dbReference>
<protein>
    <recommendedName>
        <fullName evidence="1">non-specific serine/threonine protein kinase</fullName>
        <ecNumber evidence="1">2.7.11.1</ecNumber>
    </recommendedName>
</protein>
<dbReference type="GO" id="GO:0005634">
    <property type="term" value="C:nucleus"/>
    <property type="evidence" value="ECO:0007669"/>
    <property type="project" value="TreeGrafter"/>
</dbReference>
<proteinExistence type="predicted"/>
<dbReference type="InterPro" id="IPR000403">
    <property type="entry name" value="PI3/4_kinase_cat_dom"/>
</dbReference>
<evidence type="ECO:0000256" key="3">
    <source>
        <dbReference type="ARBA" id="ARBA00022741"/>
    </source>
</evidence>
<dbReference type="AlphaFoldDB" id="A0A8S2SM27"/>
<dbReference type="SUPFAM" id="SSF47212">
    <property type="entry name" value="FKBP12-rapamycin-binding domain of FKBP-rapamycin-associated protein (FRAP)"/>
    <property type="match status" value="1"/>
</dbReference>
<feature type="region of interest" description="Disordered" evidence="6">
    <location>
        <begin position="459"/>
        <end position="507"/>
    </location>
</feature>
<gene>
    <name evidence="10" type="ORF">SMN809_LOCUS23065</name>
</gene>
<keyword evidence="3" id="KW-0547">Nucleotide-binding</keyword>
<feature type="domain" description="FAT" evidence="8">
    <location>
        <begin position="1"/>
        <end position="283"/>
    </location>
</feature>
<dbReference type="SMART" id="SM00146">
    <property type="entry name" value="PI3Kc"/>
    <property type="match status" value="1"/>
</dbReference>
<dbReference type="Pfam" id="PF02260">
    <property type="entry name" value="FATC"/>
    <property type="match status" value="1"/>
</dbReference>
<dbReference type="SUPFAM" id="SSF56112">
    <property type="entry name" value="Protein kinase-like (PK-like)"/>
    <property type="match status" value="1"/>
</dbReference>
<feature type="domain" description="FATC" evidence="9">
    <location>
        <begin position="541"/>
        <end position="573"/>
    </location>
</feature>
<dbReference type="GO" id="GO:0038202">
    <property type="term" value="P:TORC1 signaling"/>
    <property type="evidence" value="ECO:0007669"/>
    <property type="project" value="TreeGrafter"/>
</dbReference>
<dbReference type="Proteomes" id="UP000676336">
    <property type="component" value="Unassembled WGS sequence"/>
</dbReference>
<dbReference type="PANTHER" id="PTHR11139:SF9">
    <property type="entry name" value="SERINE_THREONINE-PROTEIN KINASE MTOR"/>
    <property type="match status" value="1"/>
</dbReference>
<evidence type="ECO:0000256" key="6">
    <source>
        <dbReference type="SAM" id="MobiDB-lite"/>
    </source>
</evidence>
<evidence type="ECO:0000256" key="1">
    <source>
        <dbReference type="ARBA" id="ARBA00012513"/>
    </source>
</evidence>
<dbReference type="InterPro" id="IPR003151">
    <property type="entry name" value="PIK-rel_kinase_FAT"/>
</dbReference>
<dbReference type="InterPro" id="IPR003152">
    <property type="entry name" value="FATC_dom"/>
</dbReference>
<keyword evidence="2" id="KW-0808">Transferase</keyword>